<dbReference type="Pfam" id="PF11950">
    <property type="entry name" value="DUF3467"/>
    <property type="match status" value="1"/>
</dbReference>
<organism evidence="2 3">
    <name type="scientific">Methanosarcina vacuolata Z-761</name>
    <dbReference type="NCBI Taxonomy" id="1434123"/>
    <lineage>
        <taxon>Archaea</taxon>
        <taxon>Methanobacteriati</taxon>
        <taxon>Methanobacteriota</taxon>
        <taxon>Stenosarchaea group</taxon>
        <taxon>Methanomicrobia</taxon>
        <taxon>Methanosarcinales</taxon>
        <taxon>Methanosarcinaceae</taxon>
        <taxon>Methanosarcina</taxon>
    </lineage>
</organism>
<dbReference type="GeneID" id="24808898"/>
<evidence type="ECO:0000313" key="3">
    <source>
        <dbReference type="Proteomes" id="UP000033096"/>
    </source>
</evidence>
<gene>
    <name evidence="2" type="ORF">MSVAZ_0523</name>
</gene>
<protein>
    <recommendedName>
        <fullName evidence="4">DUF3467 domain-containing protein</fullName>
    </recommendedName>
</protein>
<keyword evidence="1" id="KW-0175">Coiled coil</keyword>
<dbReference type="Proteomes" id="UP000033096">
    <property type="component" value="Chromosome"/>
</dbReference>
<dbReference type="InterPro" id="IPR021857">
    <property type="entry name" value="DUF3467"/>
</dbReference>
<accession>A0A0E3Q3F1</accession>
<evidence type="ECO:0000256" key="1">
    <source>
        <dbReference type="SAM" id="Coils"/>
    </source>
</evidence>
<dbReference type="AlphaFoldDB" id="A0A0E3Q3F1"/>
<feature type="coiled-coil region" evidence="1">
    <location>
        <begin position="74"/>
        <end position="101"/>
    </location>
</feature>
<dbReference type="KEGG" id="mvc:MSVAZ_0523"/>
<reference evidence="2 3" key="1">
    <citation type="submission" date="2014-07" db="EMBL/GenBank/DDBJ databases">
        <title>Methanogenic archaea and the global carbon cycle.</title>
        <authorList>
            <person name="Henriksen J.R."/>
            <person name="Luke J."/>
            <person name="Reinhart S."/>
            <person name="Benedict M.N."/>
            <person name="Youngblut N.D."/>
            <person name="Metcalf M.E."/>
            <person name="Whitaker R.J."/>
            <person name="Metcalf W.W."/>
        </authorList>
    </citation>
    <scope>NUCLEOTIDE SEQUENCE [LARGE SCALE GENOMIC DNA]</scope>
    <source>
        <strain evidence="2 3">Z-761</strain>
    </source>
</reference>
<dbReference type="PATRIC" id="fig|1434123.4.peg.575"/>
<dbReference type="HOGENOM" id="CLU_175257_0_0_2"/>
<dbReference type="EMBL" id="CP009520">
    <property type="protein sequence ID" value="AKB42792.1"/>
    <property type="molecule type" value="Genomic_DNA"/>
</dbReference>
<proteinExistence type="predicted"/>
<sequence>MDENYSNEGVEPKMGEKIIKQVSIARTPIFRKIYATNLNVTSTDSDFRIELFNEKFETDDRVLFHSDGLVILTNQAAKKLLENLSEKIDEYEKENGEILVDENRMKVDLSSK</sequence>
<dbReference type="RefSeq" id="WP_048117782.1">
    <property type="nucleotide sequence ID" value="NZ_CP009520.1"/>
</dbReference>
<name>A0A0E3Q3F1_9EURY</name>
<evidence type="ECO:0000313" key="2">
    <source>
        <dbReference type="EMBL" id="AKB42792.1"/>
    </source>
</evidence>
<keyword evidence="3" id="KW-1185">Reference proteome</keyword>
<evidence type="ECO:0008006" key="4">
    <source>
        <dbReference type="Google" id="ProtNLM"/>
    </source>
</evidence>